<dbReference type="SUPFAM" id="SSF53098">
    <property type="entry name" value="Ribonuclease H-like"/>
    <property type="match status" value="1"/>
</dbReference>
<name>A0A835HEK8_9MAGN</name>
<reference evidence="2 3" key="1">
    <citation type="submission" date="2020-10" db="EMBL/GenBank/DDBJ databases">
        <title>The Coptis chinensis genome and diversification of protoberbering-type alkaloids.</title>
        <authorList>
            <person name="Wang B."/>
            <person name="Shu S."/>
            <person name="Song C."/>
            <person name="Liu Y."/>
        </authorList>
    </citation>
    <scope>NUCLEOTIDE SEQUENCE [LARGE SCALE GENOMIC DNA]</scope>
    <source>
        <strain evidence="2">HL-2020</strain>
        <tissue evidence="2">Leaf</tissue>
    </source>
</reference>
<evidence type="ECO:0000313" key="2">
    <source>
        <dbReference type="EMBL" id="KAF9595438.1"/>
    </source>
</evidence>
<dbReference type="EMBL" id="JADFTS010000007">
    <property type="protein sequence ID" value="KAF9595438.1"/>
    <property type="molecule type" value="Genomic_DNA"/>
</dbReference>
<sequence length="99" mass="11161">MKMNPDGAARGNPGIAGWRVVFRDHEDTDSVAAAKAFQADKVLWKLRAQWDKIKHSGIWLHFTSSWREVNFAVDTSANKGVQLNKGSPKKDRKSKLNLQ</sequence>
<comment type="caution">
    <text evidence="2">The sequence shown here is derived from an EMBL/GenBank/DDBJ whole genome shotgun (WGS) entry which is preliminary data.</text>
</comment>
<feature type="compositionally biased region" description="Basic residues" evidence="1">
    <location>
        <begin position="90"/>
        <end position="99"/>
    </location>
</feature>
<gene>
    <name evidence="2" type="ORF">IFM89_000356</name>
</gene>
<proteinExistence type="predicted"/>
<evidence type="ECO:0000313" key="3">
    <source>
        <dbReference type="Proteomes" id="UP000631114"/>
    </source>
</evidence>
<feature type="region of interest" description="Disordered" evidence="1">
    <location>
        <begin position="79"/>
        <end position="99"/>
    </location>
</feature>
<dbReference type="InterPro" id="IPR012337">
    <property type="entry name" value="RNaseH-like_sf"/>
</dbReference>
<organism evidence="2 3">
    <name type="scientific">Coptis chinensis</name>
    <dbReference type="NCBI Taxonomy" id="261450"/>
    <lineage>
        <taxon>Eukaryota</taxon>
        <taxon>Viridiplantae</taxon>
        <taxon>Streptophyta</taxon>
        <taxon>Embryophyta</taxon>
        <taxon>Tracheophyta</taxon>
        <taxon>Spermatophyta</taxon>
        <taxon>Magnoliopsida</taxon>
        <taxon>Ranunculales</taxon>
        <taxon>Ranunculaceae</taxon>
        <taxon>Coptidoideae</taxon>
        <taxon>Coptis</taxon>
    </lineage>
</organism>
<keyword evidence="3" id="KW-1185">Reference proteome</keyword>
<accession>A0A835HEK8</accession>
<evidence type="ECO:0008006" key="4">
    <source>
        <dbReference type="Google" id="ProtNLM"/>
    </source>
</evidence>
<dbReference type="AlphaFoldDB" id="A0A835HEK8"/>
<evidence type="ECO:0000256" key="1">
    <source>
        <dbReference type="SAM" id="MobiDB-lite"/>
    </source>
</evidence>
<protein>
    <recommendedName>
        <fullName evidence="4">RNase H type-1 domain-containing protein</fullName>
    </recommendedName>
</protein>
<dbReference type="Proteomes" id="UP000631114">
    <property type="component" value="Unassembled WGS sequence"/>
</dbReference>